<gene>
    <name evidence="2" type="ORF">E0H75_42240</name>
</gene>
<accession>A0A4R0IK60</accession>
<reference evidence="2 3" key="1">
    <citation type="submission" date="2019-02" db="EMBL/GenBank/DDBJ databases">
        <title>Kribbella capetownensis sp. nov. and Kribbella speibonae sp. nov., isolated from soil.</title>
        <authorList>
            <person name="Curtis S.M."/>
            <person name="Norton I."/>
            <person name="Everest G.J."/>
            <person name="Meyers P.R."/>
        </authorList>
    </citation>
    <scope>NUCLEOTIDE SEQUENCE [LARGE SCALE GENOMIC DNA]</scope>
    <source>
        <strain evidence="2 3">YM53</strain>
    </source>
</reference>
<evidence type="ECO:0000256" key="1">
    <source>
        <dbReference type="SAM" id="Coils"/>
    </source>
</evidence>
<name>A0A4R0IK60_9ACTN</name>
<dbReference type="OrthoDB" id="3830192at2"/>
<dbReference type="Proteomes" id="UP000293342">
    <property type="component" value="Unassembled WGS sequence"/>
</dbReference>
<dbReference type="RefSeq" id="WP_131519368.1">
    <property type="nucleotide sequence ID" value="NZ_SJKD01000019.1"/>
</dbReference>
<protein>
    <recommendedName>
        <fullName evidence="4">ESX-1 secretion-associated protein</fullName>
    </recommendedName>
</protein>
<dbReference type="EMBL" id="SJKD01000019">
    <property type="protein sequence ID" value="TCC33881.1"/>
    <property type="molecule type" value="Genomic_DNA"/>
</dbReference>
<evidence type="ECO:0000313" key="3">
    <source>
        <dbReference type="Proteomes" id="UP000293342"/>
    </source>
</evidence>
<dbReference type="AlphaFoldDB" id="A0A4R0IK60"/>
<sequence length="118" mass="12866">MSSDEELVKLADDVYECVRALNHGTFRTTPAPLVYSLTGNLKAAGWGLAQLAEQLGAGLRRSLDEYNVYDNNRDPAASVDQAQAHLERAAQLARELAQAFENAQAAINQQGYNTEDKA</sequence>
<feature type="coiled-coil region" evidence="1">
    <location>
        <begin position="79"/>
        <end position="109"/>
    </location>
</feature>
<proteinExistence type="predicted"/>
<organism evidence="2 3">
    <name type="scientific">Kribbella capetownensis</name>
    <dbReference type="NCBI Taxonomy" id="1572659"/>
    <lineage>
        <taxon>Bacteria</taxon>
        <taxon>Bacillati</taxon>
        <taxon>Actinomycetota</taxon>
        <taxon>Actinomycetes</taxon>
        <taxon>Propionibacteriales</taxon>
        <taxon>Kribbellaceae</taxon>
        <taxon>Kribbella</taxon>
    </lineage>
</organism>
<evidence type="ECO:0008006" key="4">
    <source>
        <dbReference type="Google" id="ProtNLM"/>
    </source>
</evidence>
<keyword evidence="3" id="KW-1185">Reference proteome</keyword>
<keyword evidence="1" id="KW-0175">Coiled coil</keyword>
<evidence type="ECO:0000313" key="2">
    <source>
        <dbReference type="EMBL" id="TCC33881.1"/>
    </source>
</evidence>
<comment type="caution">
    <text evidence="2">The sequence shown here is derived from an EMBL/GenBank/DDBJ whole genome shotgun (WGS) entry which is preliminary data.</text>
</comment>